<gene>
    <name evidence="2" type="ORF">HNP47_000593</name>
</gene>
<evidence type="ECO:0000313" key="3">
    <source>
        <dbReference type="Proteomes" id="UP000556201"/>
    </source>
</evidence>
<name>A0A7W9L4S5_BREVE</name>
<feature type="signal peptide" evidence="1">
    <location>
        <begin position="1"/>
        <end position="20"/>
    </location>
</feature>
<reference evidence="2 3" key="1">
    <citation type="submission" date="2020-08" db="EMBL/GenBank/DDBJ databases">
        <title>Functional genomics of gut bacteria from endangered species of beetles.</title>
        <authorList>
            <person name="Carlos-Shanley C."/>
        </authorList>
    </citation>
    <scope>NUCLEOTIDE SEQUENCE [LARGE SCALE GENOMIC DNA]</scope>
    <source>
        <strain evidence="2 3">S00192</strain>
    </source>
</reference>
<accession>A0A7W9L4S5</accession>
<feature type="chain" id="PRO_5031506810" evidence="1">
    <location>
        <begin position="21"/>
        <end position="70"/>
    </location>
</feature>
<dbReference type="PROSITE" id="PS51257">
    <property type="entry name" value="PROKAR_LIPOPROTEIN"/>
    <property type="match status" value="1"/>
</dbReference>
<comment type="caution">
    <text evidence="2">The sequence shown here is derived from an EMBL/GenBank/DDBJ whole genome shotgun (WGS) entry which is preliminary data.</text>
</comment>
<evidence type="ECO:0000313" key="2">
    <source>
        <dbReference type="EMBL" id="MBB5770624.1"/>
    </source>
</evidence>
<dbReference type="Proteomes" id="UP000556201">
    <property type="component" value="Unassembled WGS sequence"/>
</dbReference>
<dbReference type="EMBL" id="JACHLJ010000001">
    <property type="protein sequence ID" value="MBB5770624.1"/>
    <property type="molecule type" value="Genomic_DNA"/>
</dbReference>
<sequence length="70" mass="7425">MRPAFALFALLMIFACGPTAEPEAEKTATAEVARFEGLIVEGTPVEARSSGFTDCVAEGNFRFNPPETGS</sequence>
<proteinExistence type="predicted"/>
<protein>
    <submittedName>
        <fullName evidence="2">Uncharacterized protein</fullName>
    </submittedName>
</protein>
<evidence type="ECO:0000256" key="1">
    <source>
        <dbReference type="SAM" id="SignalP"/>
    </source>
</evidence>
<dbReference type="AlphaFoldDB" id="A0A7W9L4S5"/>
<keyword evidence="1" id="KW-0732">Signal</keyword>
<organism evidence="2 3">
    <name type="scientific">Brevundimonas vesicularis</name>
    <name type="common">Pseudomonas vesicularis</name>
    <dbReference type="NCBI Taxonomy" id="41276"/>
    <lineage>
        <taxon>Bacteria</taxon>
        <taxon>Pseudomonadati</taxon>
        <taxon>Pseudomonadota</taxon>
        <taxon>Alphaproteobacteria</taxon>
        <taxon>Caulobacterales</taxon>
        <taxon>Caulobacteraceae</taxon>
        <taxon>Brevundimonas</taxon>
    </lineage>
</organism>